<keyword evidence="1" id="KW-1133">Transmembrane helix</keyword>
<dbReference type="EMBL" id="LR797337">
    <property type="protein sequence ID" value="CAB4203747.1"/>
    <property type="molecule type" value="Genomic_DNA"/>
</dbReference>
<proteinExistence type="predicted"/>
<sequence>MRVKDWAKWQRTKCIVAIVLLLIAIGCAGGLESETGTEPLPSATGFVTAITLLTLLTINIYKGDNKQ</sequence>
<dbReference type="PROSITE" id="PS51257">
    <property type="entry name" value="PROKAR_LIPOPROTEIN"/>
    <property type="match status" value="1"/>
</dbReference>
<evidence type="ECO:0008006" key="3">
    <source>
        <dbReference type="Google" id="ProtNLM"/>
    </source>
</evidence>
<reference evidence="2" key="1">
    <citation type="submission" date="2020-05" db="EMBL/GenBank/DDBJ databases">
        <authorList>
            <person name="Chiriac C."/>
            <person name="Salcher M."/>
            <person name="Ghai R."/>
            <person name="Kavagutti S V."/>
        </authorList>
    </citation>
    <scope>NUCLEOTIDE SEQUENCE</scope>
</reference>
<evidence type="ECO:0000313" key="2">
    <source>
        <dbReference type="EMBL" id="CAB4203747.1"/>
    </source>
</evidence>
<gene>
    <name evidence="2" type="ORF">UFOVP1387_4</name>
</gene>
<keyword evidence="1" id="KW-0812">Transmembrane</keyword>
<keyword evidence="1" id="KW-0472">Membrane</keyword>
<evidence type="ECO:0000256" key="1">
    <source>
        <dbReference type="SAM" id="Phobius"/>
    </source>
</evidence>
<protein>
    <recommendedName>
        <fullName evidence="3">Lipoprotein</fullName>
    </recommendedName>
</protein>
<organism evidence="2">
    <name type="scientific">uncultured Caudovirales phage</name>
    <dbReference type="NCBI Taxonomy" id="2100421"/>
    <lineage>
        <taxon>Viruses</taxon>
        <taxon>Duplodnaviria</taxon>
        <taxon>Heunggongvirae</taxon>
        <taxon>Uroviricota</taxon>
        <taxon>Caudoviricetes</taxon>
        <taxon>Peduoviridae</taxon>
        <taxon>Maltschvirus</taxon>
        <taxon>Maltschvirus maltsch</taxon>
    </lineage>
</organism>
<accession>A0A6J5S5F4</accession>
<feature type="transmembrane region" description="Helical" evidence="1">
    <location>
        <begin position="43"/>
        <end position="61"/>
    </location>
</feature>
<name>A0A6J5S5F4_9CAUD</name>